<evidence type="ECO:0000313" key="3">
    <source>
        <dbReference type="EMBL" id="GAI71847.1"/>
    </source>
</evidence>
<sequence>MTLPETIGTLELAISDPDLVDAIDLLNAQHVAIEALKRINHARSFGHDWATMPLPSESRD</sequence>
<reference evidence="2" key="1">
    <citation type="journal article" date="2014" name="Front. Microbiol.">
        <title>High frequency of phylogenetically diverse reductive dehalogenase-homologous genes in deep subseafloor sedimentary metagenomes.</title>
        <authorList>
            <person name="Kawai M."/>
            <person name="Futagami T."/>
            <person name="Toyoda A."/>
            <person name="Takaki Y."/>
            <person name="Nishi S."/>
            <person name="Hori S."/>
            <person name="Arai W."/>
            <person name="Tsubouchi T."/>
            <person name="Morono Y."/>
            <person name="Uchiyama I."/>
            <person name="Ito T."/>
            <person name="Fujiyama A."/>
            <person name="Inagaki F."/>
            <person name="Takami H."/>
        </authorList>
    </citation>
    <scope>NUCLEOTIDE SEQUENCE</scope>
    <source>
        <strain evidence="2">Expedition CK06-06</strain>
    </source>
</reference>
<dbReference type="AlphaFoldDB" id="X1RMK6"/>
<dbReference type="EMBL" id="BARW01004780">
    <property type="protein sequence ID" value="GAI66503.1"/>
    <property type="molecule type" value="Genomic_DNA"/>
</dbReference>
<dbReference type="EMBL" id="BARW01000023">
    <property type="protein sequence ID" value="GAI68211.1"/>
    <property type="molecule type" value="Genomic_DNA"/>
</dbReference>
<gene>
    <name evidence="2" type="ORF">S12H4_00267</name>
    <name evidence="3" type="ORF">S12H4_06989</name>
    <name evidence="1" type="ORF">S12H4_10914</name>
</gene>
<evidence type="ECO:0000313" key="1">
    <source>
        <dbReference type="EMBL" id="GAI66503.1"/>
    </source>
</evidence>
<evidence type="ECO:0000313" key="2">
    <source>
        <dbReference type="EMBL" id="GAI68211.1"/>
    </source>
</evidence>
<protein>
    <submittedName>
        <fullName evidence="2">Uncharacterized protein</fullName>
    </submittedName>
</protein>
<name>X1RMK6_9ZZZZ</name>
<proteinExistence type="predicted"/>
<comment type="caution">
    <text evidence="2">The sequence shown here is derived from an EMBL/GenBank/DDBJ whole genome shotgun (WGS) entry which is preliminary data.</text>
</comment>
<accession>X1RMK6</accession>
<dbReference type="EMBL" id="BARW01002527">
    <property type="protein sequence ID" value="GAI71847.1"/>
    <property type="molecule type" value="Genomic_DNA"/>
</dbReference>
<organism evidence="2">
    <name type="scientific">marine sediment metagenome</name>
    <dbReference type="NCBI Taxonomy" id="412755"/>
    <lineage>
        <taxon>unclassified sequences</taxon>
        <taxon>metagenomes</taxon>
        <taxon>ecological metagenomes</taxon>
    </lineage>
</organism>